<dbReference type="GO" id="GO:0003924">
    <property type="term" value="F:GTPase activity"/>
    <property type="evidence" value="ECO:0007669"/>
    <property type="project" value="UniProtKB-UniRule"/>
</dbReference>
<dbReference type="Proteomes" id="UP000051373">
    <property type="component" value="Unassembled WGS sequence"/>
</dbReference>
<dbReference type="PROSITE" id="PS50823">
    <property type="entry name" value="KH_TYPE_2"/>
    <property type="match status" value="1"/>
</dbReference>
<dbReference type="SUPFAM" id="SSF52540">
    <property type="entry name" value="P-loop containing nucleoside triphosphate hydrolases"/>
    <property type="match status" value="1"/>
</dbReference>
<evidence type="ECO:0000313" key="11">
    <source>
        <dbReference type="EMBL" id="KPK64591.1"/>
    </source>
</evidence>
<protein>
    <recommendedName>
        <fullName evidence="2 6">GTPase Era</fullName>
    </recommendedName>
</protein>
<keyword evidence="6" id="KW-1003">Cell membrane</keyword>
<dbReference type="GO" id="GO:0000028">
    <property type="term" value="P:ribosomal small subunit assembly"/>
    <property type="evidence" value="ECO:0007669"/>
    <property type="project" value="TreeGrafter"/>
</dbReference>
<dbReference type="AlphaFoldDB" id="A0A0S8FV67"/>
<evidence type="ECO:0000256" key="6">
    <source>
        <dbReference type="HAMAP-Rule" id="MF_00367"/>
    </source>
</evidence>
<feature type="domain" description="KH type-2" evidence="9">
    <location>
        <begin position="212"/>
        <end position="297"/>
    </location>
</feature>
<dbReference type="NCBIfam" id="NF000908">
    <property type="entry name" value="PRK00089.1"/>
    <property type="match status" value="1"/>
</dbReference>
<dbReference type="GO" id="GO:0005525">
    <property type="term" value="F:GTP binding"/>
    <property type="evidence" value="ECO:0007669"/>
    <property type="project" value="UniProtKB-UniRule"/>
</dbReference>
<dbReference type="PANTHER" id="PTHR42698">
    <property type="entry name" value="GTPASE ERA"/>
    <property type="match status" value="1"/>
</dbReference>
<feature type="region of interest" description="G4" evidence="7">
    <location>
        <begin position="140"/>
        <end position="143"/>
    </location>
</feature>
<evidence type="ECO:0000256" key="8">
    <source>
        <dbReference type="RuleBase" id="RU003761"/>
    </source>
</evidence>
<dbReference type="Gene3D" id="3.40.50.300">
    <property type="entry name" value="P-loop containing nucleotide triphosphate hydrolases"/>
    <property type="match status" value="1"/>
</dbReference>
<dbReference type="CDD" id="cd22534">
    <property type="entry name" value="KH-II_Era"/>
    <property type="match status" value="1"/>
</dbReference>
<dbReference type="Pfam" id="PF01926">
    <property type="entry name" value="MMR_HSR1"/>
    <property type="match status" value="1"/>
</dbReference>
<dbReference type="InterPro" id="IPR009019">
    <property type="entry name" value="KH_sf_prok-type"/>
</dbReference>
<accession>A0A0S8FV67</accession>
<keyword evidence="6" id="KW-0963">Cytoplasm</keyword>
<dbReference type="GO" id="GO:0005737">
    <property type="term" value="C:cytoplasm"/>
    <property type="evidence" value="ECO:0007669"/>
    <property type="project" value="UniProtKB-SubCell"/>
</dbReference>
<evidence type="ECO:0000256" key="2">
    <source>
        <dbReference type="ARBA" id="ARBA00020484"/>
    </source>
</evidence>
<comment type="function">
    <text evidence="6">An essential GTPase that binds both GDP and GTP, with rapid nucleotide exchange. Plays a role in 16S rRNA processing and 30S ribosomal subunit biogenesis and possibly also in cell cycle regulation and energy metabolism.</text>
</comment>
<dbReference type="FunFam" id="3.30.300.20:FF:000003">
    <property type="entry name" value="GTPase Era"/>
    <property type="match status" value="1"/>
</dbReference>
<keyword evidence="4 6" id="KW-0694">RNA-binding</keyword>
<organism evidence="11 12">
    <name type="scientific">candidate division WOR_3 bacterium SM23_42</name>
    <dbReference type="NCBI Taxonomy" id="1703779"/>
    <lineage>
        <taxon>Bacteria</taxon>
        <taxon>Bacteria division WOR-3</taxon>
    </lineage>
</organism>
<feature type="binding site" evidence="6">
    <location>
        <begin position="33"/>
        <end position="40"/>
    </location>
    <ligand>
        <name>GTP</name>
        <dbReference type="ChEBI" id="CHEBI:37565"/>
    </ligand>
</feature>
<gene>
    <name evidence="6" type="primary">era</name>
    <name evidence="11" type="ORF">AMJ83_02515</name>
</gene>
<name>A0A0S8FV67_UNCW3</name>
<reference evidence="11 12" key="1">
    <citation type="journal article" date="2015" name="Microbiome">
        <title>Genomic resolution of linkages in carbon, nitrogen, and sulfur cycling among widespread estuary sediment bacteria.</title>
        <authorList>
            <person name="Baker B.J."/>
            <person name="Lazar C.S."/>
            <person name="Teske A.P."/>
            <person name="Dick G.J."/>
        </authorList>
    </citation>
    <scope>NUCLEOTIDE SEQUENCE [LARGE SCALE GENOMIC DNA]</scope>
    <source>
        <strain evidence="11">SM23_42</strain>
    </source>
</reference>
<evidence type="ECO:0000256" key="3">
    <source>
        <dbReference type="ARBA" id="ARBA00022741"/>
    </source>
</evidence>
<feature type="domain" description="Era-type G" evidence="10">
    <location>
        <begin position="25"/>
        <end position="189"/>
    </location>
</feature>
<dbReference type="GO" id="GO:0005886">
    <property type="term" value="C:plasma membrane"/>
    <property type="evidence" value="ECO:0007669"/>
    <property type="project" value="UniProtKB-SubCell"/>
</dbReference>
<keyword evidence="6" id="KW-0699">rRNA-binding</keyword>
<dbReference type="InterPro" id="IPR006073">
    <property type="entry name" value="GTP-bd"/>
</dbReference>
<dbReference type="InterPro" id="IPR004044">
    <property type="entry name" value="KH_dom_type_2"/>
</dbReference>
<feature type="region of interest" description="G2" evidence="7">
    <location>
        <begin position="59"/>
        <end position="63"/>
    </location>
</feature>
<dbReference type="InterPro" id="IPR027417">
    <property type="entry name" value="P-loop_NTPase"/>
</dbReference>
<dbReference type="PANTHER" id="PTHR42698:SF1">
    <property type="entry name" value="GTPASE ERA, MITOCHONDRIAL"/>
    <property type="match status" value="1"/>
</dbReference>
<evidence type="ECO:0000256" key="5">
    <source>
        <dbReference type="ARBA" id="ARBA00023134"/>
    </source>
</evidence>
<dbReference type="Pfam" id="PF07650">
    <property type="entry name" value="KH_2"/>
    <property type="match status" value="1"/>
</dbReference>
<dbReference type="NCBIfam" id="TIGR00231">
    <property type="entry name" value="small_GTP"/>
    <property type="match status" value="1"/>
</dbReference>
<dbReference type="SUPFAM" id="SSF54814">
    <property type="entry name" value="Prokaryotic type KH domain (KH-domain type II)"/>
    <property type="match status" value="1"/>
</dbReference>
<comment type="subunit">
    <text evidence="6">Monomer.</text>
</comment>
<dbReference type="InterPro" id="IPR015946">
    <property type="entry name" value="KH_dom-like_a/b"/>
</dbReference>
<dbReference type="GO" id="GO:0070181">
    <property type="term" value="F:small ribosomal subunit rRNA binding"/>
    <property type="evidence" value="ECO:0007669"/>
    <property type="project" value="UniProtKB-UniRule"/>
</dbReference>
<keyword evidence="3 6" id="KW-0547">Nucleotide-binding</keyword>
<dbReference type="STRING" id="1703779.AMJ83_02515"/>
<evidence type="ECO:0000313" key="12">
    <source>
        <dbReference type="Proteomes" id="UP000051373"/>
    </source>
</evidence>
<evidence type="ECO:0000256" key="7">
    <source>
        <dbReference type="PROSITE-ProRule" id="PRU01050"/>
    </source>
</evidence>
<keyword evidence="6" id="KW-0690">Ribosome biogenesis</keyword>
<comment type="similarity">
    <text evidence="1 6 7 8">Belongs to the TRAFAC class TrmE-Era-EngA-EngB-Septin-like GTPase superfamily. Era GTPase family.</text>
</comment>
<dbReference type="PATRIC" id="fig|1703779.3.peg.2069"/>
<evidence type="ECO:0000259" key="9">
    <source>
        <dbReference type="PROSITE" id="PS50823"/>
    </source>
</evidence>
<comment type="caution">
    <text evidence="11">The sequence shown here is derived from an EMBL/GenBank/DDBJ whole genome shotgun (WGS) entry which is preliminary data.</text>
</comment>
<feature type="binding site" evidence="6">
    <location>
        <begin position="80"/>
        <end position="84"/>
    </location>
    <ligand>
        <name>GTP</name>
        <dbReference type="ChEBI" id="CHEBI:37565"/>
    </ligand>
</feature>
<dbReference type="InterPro" id="IPR005225">
    <property type="entry name" value="Small_GTP-bd"/>
</dbReference>
<feature type="region of interest" description="G5" evidence="7">
    <location>
        <begin position="168"/>
        <end position="170"/>
    </location>
</feature>
<keyword evidence="5 6" id="KW-0342">GTP-binding</keyword>
<evidence type="ECO:0000256" key="4">
    <source>
        <dbReference type="ARBA" id="ARBA00022884"/>
    </source>
</evidence>
<feature type="binding site" evidence="6">
    <location>
        <begin position="140"/>
        <end position="143"/>
    </location>
    <ligand>
        <name>GTP</name>
        <dbReference type="ChEBI" id="CHEBI:37565"/>
    </ligand>
</feature>
<dbReference type="HAMAP" id="MF_00367">
    <property type="entry name" value="GTPase_Era"/>
    <property type="match status" value="1"/>
</dbReference>
<evidence type="ECO:0000256" key="1">
    <source>
        <dbReference type="ARBA" id="ARBA00007921"/>
    </source>
</evidence>
<comment type="subcellular location">
    <subcellularLocation>
        <location evidence="6">Cytoplasm</location>
    </subcellularLocation>
    <subcellularLocation>
        <location evidence="6">Cell membrane</location>
        <topology evidence="6">Peripheral membrane protein</topology>
    </subcellularLocation>
</comment>
<dbReference type="InterPro" id="IPR005662">
    <property type="entry name" value="GTPase_Era-like"/>
</dbReference>
<dbReference type="NCBIfam" id="TIGR00436">
    <property type="entry name" value="era"/>
    <property type="match status" value="1"/>
</dbReference>
<dbReference type="Gene3D" id="3.30.300.20">
    <property type="match status" value="1"/>
</dbReference>
<dbReference type="GO" id="GO:0043024">
    <property type="term" value="F:ribosomal small subunit binding"/>
    <property type="evidence" value="ECO:0007669"/>
    <property type="project" value="TreeGrafter"/>
</dbReference>
<proteinExistence type="inferred from homology"/>
<dbReference type="PROSITE" id="PS51713">
    <property type="entry name" value="G_ERA"/>
    <property type="match status" value="1"/>
</dbReference>
<dbReference type="EMBL" id="LJUJ01000002">
    <property type="protein sequence ID" value="KPK64591.1"/>
    <property type="molecule type" value="Genomic_DNA"/>
</dbReference>
<dbReference type="InterPro" id="IPR030388">
    <property type="entry name" value="G_ERA_dom"/>
</dbReference>
<feature type="region of interest" description="G1" evidence="7">
    <location>
        <begin position="33"/>
        <end position="40"/>
    </location>
</feature>
<dbReference type="PRINTS" id="PR00326">
    <property type="entry name" value="GTP1OBG"/>
</dbReference>
<feature type="region of interest" description="G3" evidence="7">
    <location>
        <begin position="80"/>
        <end position="83"/>
    </location>
</feature>
<keyword evidence="6" id="KW-0472">Membrane</keyword>
<sequence>MLPQEGNPSLPAVTLNLPYHENAMKAGYVAIIGKPNVGKSTLLNLILGTKISAVTQKPQTTRSRILGILSEGDHQACFIDTPGMIQPEYELQELMVKQIRKAIMDADCVVWMIDPWFKYNHIYKEFMRLAKTVPKIIAINKIDLVAKSELLPLIDRLRSTEISEIVPISALSGEGVEALKEVIFKCLPESDFLYPKEDVSDAPQRFFVADFIREKIFETFKKEIPYASCVIIDEFKEREKGKDYIRAVIYVERKSQKAILIGRQGAALKKVGEKARREIEDFLDKPVFLELWVKVKEKWRKNKKFLKELGY</sequence>
<dbReference type="CDD" id="cd04163">
    <property type="entry name" value="Era"/>
    <property type="match status" value="1"/>
</dbReference>
<evidence type="ECO:0000259" key="10">
    <source>
        <dbReference type="PROSITE" id="PS51713"/>
    </source>
</evidence>